<sequence length="147" mass="16954">MFSLEYHPLNPYTSPVNSPASLLRIPMSGNAQAAGLQKLKDQQNKEKEEVKPSYRRNRSWLELRSAGCSLTTKSDPLTHFDCNQFEPHPSDRAVAAGVLRVSRDDTRPLTVDYRRITTETIFVEMCKSGEEVEYLRLKEWHSSRREK</sequence>
<name>A0A2P6MQP5_9EUKA</name>
<proteinExistence type="predicted"/>
<dbReference type="InParanoid" id="A0A2P6MQP5"/>
<organism evidence="1 2">
    <name type="scientific">Planoprotostelium fungivorum</name>
    <dbReference type="NCBI Taxonomy" id="1890364"/>
    <lineage>
        <taxon>Eukaryota</taxon>
        <taxon>Amoebozoa</taxon>
        <taxon>Evosea</taxon>
        <taxon>Variosea</taxon>
        <taxon>Cavosteliida</taxon>
        <taxon>Cavosteliaceae</taxon>
        <taxon>Planoprotostelium</taxon>
    </lineage>
</organism>
<dbReference type="AlphaFoldDB" id="A0A2P6MQP5"/>
<protein>
    <submittedName>
        <fullName evidence="1">Uncharacterized protein</fullName>
    </submittedName>
</protein>
<evidence type="ECO:0000313" key="2">
    <source>
        <dbReference type="Proteomes" id="UP000241769"/>
    </source>
</evidence>
<comment type="caution">
    <text evidence="1">The sequence shown here is derived from an EMBL/GenBank/DDBJ whole genome shotgun (WGS) entry which is preliminary data.</text>
</comment>
<keyword evidence="2" id="KW-1185">Reference proteome</keyword>
<gene>
    <name evidence="1" type="ORF">PROFUN_16464</name>
</gene>
<dbReference type="EMBL" id="MDYQ01000508">
    <property type="protein sequence ID" value="PRP74020.1"/>
    <property type="molecule type" value="Genomic_DNA"/>
</dbReference>
<reference evidence="1 2" key="1">
    <citation type="journal article" date="2018" name="Genome Biol. Evol.">
        <title>Multiple Roots of Fruiting Body Formation in Amoebozoa.</title>
        <authorList>
            <person name="Hillmann F."/>
            <person name="Forbes G."/>
            <person name="Novohradska S."/>
            <person name="Ferling I."/>
            <person name="Riege K."/>
            <person name="Groth M."/>
            <person name="Westermann M."/>
            <person name="Marz M."/>
            <person name="Spaller T."/>
            <person name="Winckler T."/>
            <person name="Schaap P."/>
            <person name="Glockner G."/>
        </authorList>
    </citation>
    <scope>NUCLEOTIDE SEQUENCE [LARGE SCALE GENOMIC DNA]</scope>
    <source>
        <strain evidence="1 2">Jena</strain>
    </source>
</reference>
<accession>A0A2P6MQP5</accession>
<dbReference type="Proteomes" id="UP000241769">
    <property type="component" value="Unassembled WGS sequence"/>
</dbReference>
<evidence type="ECO:0000313" key="1">
    <source>
        <dbReference type="EMBL" id="PRP74020.1"/>
    </source>
</evidence>